<dbReference type="SMART" id="SM00382">
    <property type="entry name" value="AAA"/>
    <property type="match status" value="1"/>
</dbReference>
<dbReference type="OrthoDB" id="2307409at2"/>
<dbReference type="RefSeq" id="WP_025087483.1">
    <property type="nucleotide sequence ID" value="NZ_AZFT01000049.1"/>
</dbReference>
<dbReference type="PANTHER" id="PTHR30050">
    <property type="entry name" value="CHROMOSOMAL REPLICATION INITIATOR PROTEIN DNAA"/>
    <property type="match status" value="1"/>
</dbReference>
<dbReference type="InterPro" id="IPR002611">
    <property type="entry name" value="IstB_ATP-bd"/>
</dbReference>
<dbReference type="GO" id="GO:0006260">
    <property type="term" value="P:DNA replication"/>
    <property type="evidence" value="ECO:0007669"/>
    <property type="project" value="TreeGrafter"/>
</dbReference>
<dbReference type="PATRIC" id="fig|1423724.4.peg.564"/>
<reference evidence="2 3" key="1">
    <citation type="journal article" date="2015" name="Genome Announc.">
        <title>Expanding the biotechnology potential of lactobacilli through comparative genomics of 213 strains and associated genera.</title>
        <authorList>
            <person name="Sun Z."/>
            <person name="Harris H.M."/>
            <person name="McCann A."/>
            <person name="Guo C."/>
            <person name="Argimon S."/>
            <person name="Zhang W."/>
            <person name="Yang X."/>
            <person name="Jeffery I.B."/>
            <person name="Cooney J.C."/>
            <person name="Kagawa T.F."/>
            <person name="Liu W."/>
            <person name="Song Y."/>
            <person name="Salvetti E."/>
            <person name="Wrobel A."/>
            <person name="Rasinkangas P."/>
            <person name="Parkhill J."/>
            <person name="Rea M.C."/>
            <person name="O'Sullivan O."/>
            <person name="Ritari J."/>
            <person name="Douillard F.P."/>
            <person name="Paul Ross R."/>
            <person name="Yang R."/>
            <person name="Briner A.E."/>
            <person name="Felis G.E."/>
            <person name="de Vos W.M."/>
            <person name="Barrangou R."/>
            <person name="Klaenhammer T.R."/>
            <person name="Caufield P.W."/>
            <person name="Cui Y."/>
            <person name="Zhang H."/>
            <person name="O'Toole P.W."/>
        </authorList>
    </citation>
    <scope>NUCLEOTIDE SEQUENCE [LARGE SCALE GENOMIC DNA]</scope>
    <source>
        <strain evidence="2 3">DSM 16634</strain>
    </source>
</reference>
<comment type="caution">
    <text evidence="2">The sequence shown here is derived from an EMBL/GenBank/DDBJ whole genome shotgun (WGS) entry which is preliminary data.</text>
</comment>
<dbReference type="SUPFAM" id="SSF52540">
    <property type="entry name" value="P-loop containing nucleoside triphosphate hydrolases"/>
    <property type="match status" value="1"/>
</dbReference>
<sequence length="268" mass="30875">MSSAEEFAKRNIPGFNISELIERMKTEEGKRLLNLTREEFSEFHKNNELALNEKWRKDQQRLKSKFCYRNSIWSGGEEIKFKFSDWDVNRQSNPQAAHAIAKQAYTLATELLTDSFNVTMYGKSGTGKTSLAIAMLTKIHEESGKSIMVVSTAELSSLLADQYTYQKTKEKLDDLKRALTEVDVLLLDDFGTEGGIISDLKPVRRDLQNYLYQVANGRFQGKKTTIITTNNVDKHFVQMYDPKIISRLVTKNKDHRILFNDMKDVREV</sequence>
<gene>
    <name evidence="2" type="ORF">FC32_GL000530</name>
</gene>
<dbReference type="EMBL" id="AZFT01000049">
    <property type="protein sequence ID" value="KRL84631.1"/>
    <property type="molecule type" value="Genomic_DNA"/>
</dbReference>
<feature type="domain" description="AAA+ ATPase" evidence="1">
    <location>
        <begin position="114"/>
        <end position="259"/>
    </location>
</feature>
<evidence type="ECO:0000313" key="2">
    <source>
        <dbReference type="EMBL" id="KRL84631.1"/>
    </source>
</evidence>
<dbReference type="GO" id="GO:0005524">
    <property type="term" value="F:ATP binding"/>
    <property type="evidence" value="ECO:0007669"/>
    <property type="project" value="InterPro"/>
</dbReference>
<name>A0A0R1TTL2_9LACO</name>
<evidence type="ECO:0000259" key="1">
    <source>
        <dbReference type="SMART" id="SM00382"/>
    </source>
</evidence>
<dbReference type="eggNOG" id="COG1484">
    <property type="taxonomic scope" value="Bacteria"/>
</dbReference>
<dbReference type="CDD" id="cd00009">
    <property type="entry name" value="AAA"/>
    <property type="match status" value="1"/>
</dbReference>
<dbReference type="PANTHER" id="PTHR30050:SF4">
    <property type="entry name" value="ATP-BINDING PROTEIN RV3427C IN INSERTION SEQUENCE-RELATED"/>
    <property type="match status" value="1"/>
</dbReference>
<dbReference type="InterPro" id="IPR003593">
    <property type="entry name" value="AAA+_ATPase"/>
</dbReference>
<dbReference type="Proteomes" id="UP000051324">
    <property type="component" value="Unassembled WGS sequence"/>
</dbReference>
<proteinExistence type="predicted"/>
<protein>
    <submittedName>
        <fullName evidence="2">DNA replication protein</fullName>
    </submittedName>
</protein>
<dbReference type="Pfam" id="PF01695">
    <property type="entry name" value="IstB_IS21"/>
    <property type="match status" value="1"/>
</dbReference>
<dbReference type="AlphaFoldDB" id="A0A0R1TTL2"/>
<dbReference type="InterPro" id="IPR027417">
    <property type="entry name" value="P-loop_NTPase"/>
</dbReference>
<dbReference type="Gene3D" id="3.40.50.300">
    <property type="entry name" value="P-loop containing nucleotide triphosphate hydrolases"/>
    <property type="match status" value="1"/>
</dbReference>
<accession>A0A0R1TTL2</accession>
<organism evidence="2 3">
    <name type="scientific">Ligilactobacillus apodemi DSM 16634 = JCM 16172</name>
    <dbReference type="NCBI Taxonomy" id="1423724"/>
    <lineage>
        <taxon>Bacteria</taxon>
        <taxon>Bacillati</taxon>
        <taxon>Bacillota</taxon>
        <taxon>Bacilli</taxon>
        <taxon>Lactobacillales</taxon>
        <taxon>Lactobacillaceae</taxon>
        <taxon>Ligilactobacillus</taxon>
    </lineage>
</organism>
<keyword evidence="3" id="KW-1185">Reference proteome</keyword>
<dbReference type="STRING" id="1423724.FC32_GL000530"/>
<evidence type="ECO:0000313" key="3">
    <source>
        <dbReference type="Proteomes" id="UP000051324"/>
    </source>
</evidence>